<evidence type="ECO:0000313" key="2">
    <source>
        <dbReference type="EMBL" id="VVO48841.1"/>
    </source>
</evidence>
<name>A0ABD7V995_PSEFL</name>
<evidence type="ECO:0000313" key="3">
    <source>
        <dbReference type="Proteomes" id="UP000325779"/>
    </source>
</evidence>
<proteinExistence type="predicted"/>
<dbReference type="RefSeq" id="WP_150595776.1">
    <property type="nucleotide sequence ID" value="NZ_CABVIJ010000001.1"/>
</dbReference>
<keyword evidence="1" id="KW-0472">Membrane</keyword>
<feature type="transmembrane region" description="Helical" evidence="1">
    <location>
        <begin position="26"/>
        <end position="48"/>
    </location>
</feature>
<protein>
    <submittedName>
        <fullName evidence="2">Uncharacterized protein</fullName>
    </submittedName>
</protein>
<organism evidence="2 3">
    <name type="scientific">Pseudomonas fluorescens</name>
    <dbReference type="NCBI Taxonomy" id="294"/>
    <lineage>
        <taxon>Bacteria</taxon>
        <taxon>Pseudomonadati</taxon>
        <taxon>Pseudomonadota</taxon>
        <taxon>Gammaproteobacteria</taxon>
        <taxon>Pseudomonadales</taxon>
        <taxon>Pseudomonadaceae</taxon>
        <taxon>Pseudomonas</taxon>
    </lineage>
</organism>
<sequence>MEFLWAMAITAGMWTWVVKSRGEWNLVLANLAGLGSGLIVYVVSAVVLEDVFDLENPKNLAYSIIALMTSLGVLFGVWMWIASQPQPEHAVARHLLGALGGLVAGVVMMSIFALND</sequence>
<dbReference type="Proteomes" id="UP000325779">
    <property type="component" value="Unassembled WGS sequence"/>
</dbReference>
<evidence type="ECO:0000256" key="1">
    <source>
        <dbReference type="SAM" id="Phobius"/>
    </source>
</evidence>
<accession>A0ABD7V995</accession>
<keyword evidence="1" id="KW-0812">Transmembrane</keyword>
<dbReference type="EMBL" id="CABVIJ010000001">
    <property type="protein sequence ID" value="VVO48841.1"/>
    <property type="molecule type" value="Genomic_DNA"/>
</dbReference>
<reference evidence="2 3" key="1">
    <citation type="submission" date="2019-09" db="EMBL/GenBank/DDBJ databases">
        <authorList>
            <person name="Chandra G."/>
            <person name="Truman W A."/>
        </authorList>
    </citation>
    <scope>NUCLEOTIDE SEQUENCE [LARGE SCALE GENOMIC DNA]</scope>
    <source>
        <strain evidence="2">PS732</strain>
    </source>
</reference>
<comment type="caution">
    <text evidence="2">The sequence shown here is derived from an EMBL/GenBank/DDBJ whole genome shotgun (WGS) entry which is preliminary data.</text>
</comment>
<feature type="transmembrane region" description="Helical" evidence="1">
    <location>
        <begin position="94"/>
        <end position="114"/>
    </location>
</feature>
<dbReference type="AlphaFoldDB" id="A0ABD7V995"/>
<gene>
    <name evidence="2" type="ORF">PS732_00206</name>
</gene>
<keyword evidence="1" id="KW-1133">Transmembrane helix</keyword>
<feature type="transmembrane region" description="Helical" evidence="1">
    <location>
        <begin position="60"/>
        <end position="82"/>
    </location>
</feature>